<dbReference type="PANTHER" id="PTHR35191">
    <property type="entry name" value="PROPHAGE SIDE TAIL FIBER PROTEIN HOMOLOG STFQ-RELATED"/>
    <property type="match status" value="1"/>
</dbReference>
<dbReference type="EMBL" id="PUJY01000004">
    <property type="protein sequence ID" value="TDB61712.1"/>
    <property type="molecule type" value="Genomic_DNA"/>
</dbReference>
<evidence type="ECO:0000313" key="3">
    <source>
        <dbReference type="Proteomes" id="UP000295598"/>
    </source>
</evidence>
<dbReference type="Gene3D" id="3.90.1340.10">
    <property type="entry name" value="Phage tail collar domain"/>
    <property type="match status" value="1"/>
</dbReference>
<dbReference type="RefSeq" id="WP_132352756.1">
    <property type="nucleotide sequence ID" value="NZ_CAWOJO010000004.1"/>
</dbReference>
<dbReference type="Proteomes" id="UP000295598">
    <property type="component" value="Unassembled WGS sequence"/>
</dbReference>
<comment type="caution">
    <text evidence="2">The sequence shown here is derived from an EMBL/GenBank/DDBJ whole genome shotgun (WGS) entry which is preliminary data.</text>
</comment>
<dbReference type="SUPFAM" id="SSF88874">
    <property type="entry name" value="Receptor-binding domain of short tail fibre protein gp12"/>
    <property type="match status" value="1"/>
</dbReference>
<gene>
    <name evidence="2" type="ORF">C5467_04330</name>
</gene>
<sequence length="249" mass="27245">MSHKNDFKAFSISNNANRISQERYEESQSLQSGFPPENISIPVLNKALRQSSTITSVVANFIEEQSSDDVLDDGDIAKLTAQLNRALEQKISNISNLPVGVPVPWPTVIPPAGWLQCNGALFDKSKFPKLAEAYPDGRLPDLRGEFIRGWDDSRGVDSGRRILTPQGDAIRNIEGSFAGTIASNYHLAIRGAFYASQVLGIATDGSFKSINNVNTDTPYGFGFNAARVVPVASENRPRNIAFNYIVRAE</sequence>
<dbReference type="InterPro" id="IPR011083">
    <property type="entry name" value="Phage_tail_collar_dom"/>
</dbReference>
<organism evidence="2 3">
    <name type="scientific">Photorhabdus khanii subsp. guanajuatensis</name>
    <dbReference type="NCBI Taxonomy" id="2100166"/>
    <lineage>
        <taxon>Bacteria</taxon>
        <taxon>Pseudomonadati</taxon>
        <taxon>Pseudomonadota</taxon>
        <taxon>Gammaproteobacteria</taxon>
        <taxon>Enterobacterales</taxon>
        <taxon>Morganellaceae</taxon>
        <taxon>Photorhabdus</taxon>
    </lineage>
</organism>
<protein>
    <submittedName>
        <fullName evidence="2">Phage tail protein</fullName>
    </submittedName>
</protein>
<proteinExistence type="predicted"/>
<name>A0A4R4K508_9GAMM</name>
<accession>A0A4R4K508</accession>
<reference evidence="2 3" key="1">
    <citation type="journal article" date="2019" name="Int. J. Syst. Evol. Microbiol.">
        <title>Photorhabdus khanii subsp. guanajuatensis subsp. nov., isolated from Heterorhabditis atacamensis, and Photorhabdus luminescens subsp. mexicana subsp. nov., isolated from Heterorhabditis mexicana entomopathogenic nematodes.</title>
        <authorList>
            <person name="Machado R.A.R."/>
            <person name="Bruno P."/>
            <person name="Arce C.C.M."/>
            <person name="Liechti N."/>
            <person name="Kohler A."/>
            <person name="Bernal J."/>
            <person name="Bruggmann R."/>
            <person name="Turlings T.C.J."/>
        </authorList>
    </citation>
    <scope>NUCLEOTIDE SEQUENCE [LARGE SCALE GENOMIC DNA]</scope>
    <source>
        <strain evidence="2 3">MEX20-17</strain>
    </source>
</reference>
<evidence type="ECO:0000259" key="1">
    <source>
        <dbReference type="Pfam" id="PF07484"/>
    </source>
</evidence>
<dbReference type="PANTHER" id="PTHR35191:SF1">
    <property type="entry name" value="PROPHAGE SIDE TAIL FIBER PROTEIN HOMOLOG STFQ-RELATED"/>
    <property type="match status" value="1"/>
</dbReference>
<dbReference type="AlphaFoldDB" id="A0A4R4K508"/>
<dbReference type="InterPro" id="IPR037053">
    <property type="entry name" value="Phage_tail_collar_dom_sf"/>
</dbReference>
<dbReference type="InterPro" id="IPR051934">
    <property type="entry name" value="Phage_Tail_Fiber_Structural"/>
</dbReference>
<feature type="domain" description="Phage tail collar" evidence="1">
    <location>
        <begin position="100"/>
        <end position="147"/>
    </location>
</feature>
<dbReference type="Pfam" id="PF07484">
    <property type="entry name" value="Collar"/>
    <property type="match status" value="1"/>
</dbReference>
<evidence type="ECO:0000313" key="2">
    <source>
        <dbReference type="EMBL" id="TDB61712.1"/>
    </source>
</evidence>